<evidence type="ECO:0000313" key="11">
    <source>
        <dbReference type="EMBL" id="MBM9506005.1"/>
    </source>
</evidence>
<evidence type="ECO:0000256" key="2">
    <source>
        <dbReference type="ARBA" id="ARBA00022475"/>
    </source>
</evidence>
<evidence type="ECO:0000256" key="1">
    <source>
        <dbReference type="ARBA" id="ARBA00004651"/>
    </source>
</evidence>
<keyword evidence="7 9" id="KW-0472">Membrane</keyword>
<dbReference type="PANTHER" id="PTHR33908:SF3">
    <property type="entry name" value="UNDECAPRENYL PHOSPHATE-ALPHA-4-AMINO-4-DEOXY-L-ARABINOSE ARABINOSYL TRANSFERASE"/>
    <property type="match status" value="1"/>
</dbReference>
<evidence type="ECO:0000256" key="8">
    <source>
        <dbReference type="SAM" id="MobiDB-lite"/>
    </source>
</evidence>
<dbReference type="PANTHER" id="PTHR33908">
    <property type="entry name" value="MANNOSYLTRANSFERASE YKCB-RELATED"/>
    <property type="match status" value="1"/>
</dbReference>
<evidence type="ECO:0000259" key="10">
    <source>
        <dbReference type="Pfam" id="PF13231"/>
    </source>
</evidence>
<dbReference type="RefSeq" id="WP_205357857.1">
    <property type="nucleotide sequence ID" value="NZ_JADKYB010000007.1"/>
</dbReference>
<dbReference type="Pfam" id="PF13231">
    <property type="entry name" value="PMT_2"/>
    <property type="match status" value="1"/>
</dbReference>
<evidence type="ECO:0000256" key="6">
    <source>
        <dbReference type="ARBA" id="ARBA00022989"/>
    </source>
</evidence>
<keyword evidence="2" id="KW-1003">Cell membrane</keyword>
<feature type="region of interest" description="Disordered" evidence="8">
    <location>
        <begin position="487"/>
        <end position="517"/>
    </location>
</feature>
<keyword evidence="3" id="KW-0328">Glycosyltransferase</keyword>
<comment type="caution">
    <text evidence="11">The sequence shown here is derived from an EMBL/GenBank/DDBJ whole genome shotgun (WGS) entry which is preliminary data.</text>
</comment>
<feature type="transmembrane region" description="Helical" evidence="9">
    <location>
        <begin position="337"/>
        <end position="355"/>
    </location>
</feature>
<feature type="transmembrane region" description="Helical" evidence="9">
    <location>
        <begin position="128"/>
        <end position="147"/>
    </location>
</feature>
<reference evidence="11 12" key="1">
    <citation type="submission" date="2021-01" db="EMBL/GenBank/DDBJ databases">
        <title>Streptomyces acididurans sp. nov., isolated from a peat swamp forest soil.</title>
        <authorList>
            <person name="Chantavorakit T."/>
            <person name="Duangmal K."/>
        </authorList>
    </citation>
    <scope>NUCLEOTIDE SEQUENCE [LARGE SCALE GENOMIC DNA]</scope>
    <source>
        <strain evidence="11 12">KK5PA1</strain>
    </source>
</reference>
<evidence type="ECO:0000313" key="12">
    <source>
        <dbReference type="Proteomes" id="UP000749040"/>
    </source>
</evidence>
<evidence type="ECO:0000256" key="7">
    <source>
        <dbReference type="ARBA" id="ARBA00023136"/>
    </source>
</evidence>
<feature type="domain" description="Glycosyltransferase RgtA/B/C/D-like" evidence="10">
    <location>
        <begin position="59"/>
        <end position="201"/>
    </location>
</feature>
<organism evidence="11 12">
    <name type="scientific">Actinacidiphila acididurans</name>
    <dbReference type="NCBI Taxonomy" id="2784346"/>
    <lineage>
        <taxon>Bacteria</taxon>
        <taxon>Bacillati</taxon>
        <taxon>Actinomycetota</taxon>
        <taxon>Actinomycetes</taxon>
        <taxon>Kitasatosporales</taxon>
        <taxon>Streptomycetaceae</taxon>
        <taxon>Actinacidiphila</taxon>
    </lineage>
</organism>
<dbReference type="Proteomes" id="UP000749040">
    <property type="component" value="Unassembled WGS sequence"/>
</dbReference>
<evidence type="ECO:0000256" key="9">
    <source>
        <dbReference type="SAM" id="Phobius"/>
    </source>
</evidence>
<feature type="transmembrane region" description="Helical" evidence="9">
    <location>
        <begin position="189"/>
        <end position="209"/>
    </location>
</feature>
<proteinExistence type="predicted"/>
<feature type="transmembrane region" description="Helical" evidence="9">
    <location>
        <begin position="266"/>
        <end position="287"/>
    </location>
</feature>
<keyword evidence="5 9" id="KW-0812">Transmembrane</keyword>
<sequence length="517" mass="56289">MAGRLMPVVPALVALCLGLWRLTGAGLWRDEAATVSSAGRSLPQLWHMTAHVDATHGVYYLIVHLDFALFGVSPQTLRLPSALAGAATAGLLAATAGRLANRRAGLLAGLFWAVLPQVSRYMQEGRSYAMVSLCVVAAAYCLTRRWWGWLTVAAALASALNLLSVLALVAFAVTLVVWRLQGAAGNRAVVAAMTSMAVAVLVGALPVALRGRGQSDVLDWITRPNRHTWTDLAEAMTGSHRTVVPVLAIAALGCLLALFRRQERELAALALPLMVLPPVLLIGYSMIGEPRYVLRYVLYALVGCAWLVGLGLDAVLRLAGRVRRRLLGRRLAILDRPVGLLAGTLAVAVVAVASWPGQTEIRRPMGHADPLLQTAQTVRDYARPGDGVLFLPTRDRYAAIAYPDCFRNTKDLLLQTPAAQGGTLFGEDYPLTRLDDRLAGYDRVWVLWTRGPEPEYTQAALDLLREDRYRVSISWQETPAQLVMLWEKVPEKPKPRPGKKAPARSAPQHTGRTTPKR</sequence>
<feature type="transmembrane region" description="Helical" evidence="9">
    <location>
        <begin position="242"/>
        <end position="259"/>
    </location>
</feature>
<keyword evidence="6 9" id="KW-1133">Transmembrane helix</keyword>
<evidence type="ECO:0000256" key="4">
    <source>
        <dbReference type="ARBA" id="ARBA00022679"/>
    </source>
</evidence>
<name>A0ABS2TRP3_9ACTN</name>
<dbReference type="InterPro" id="IPR038731">
    <property type="entry name" value="RgtA/B/C-like"/>
</dbReference>
<keyword evidence="12" id="KW-1185">Reference proteome</keyword>
<accession>A0ABS2TRP3</accession>
<evidence type="ECO:0000256" key="3">
    <source>
        <dbReference type="ARBA" id="ARBA00022676"/>
    </source>
</evidence>
<evidence type="ECO:0000256" key="5">
    <source>
        <dbReference type="ARBA" id="ARBA00022692"/>
    </source>
</evidence>
<protein>
    <submittedName>
        <fullName evidence="11">Glycosyltransferase family 39 protein</fullName>
    </submittedName>
</protein>
<feature type="compositionally biased region" description="Polar residues" evidence="8">
    <location>
        <begin position="507"/>
        <end position="517"/>
    </location>
</feature>
<keyword evidence="4" id="KW-0808">Transferase</keyword>
<gene>
    <name evidence="11" type="ORF">ITX44_15875</name>
</gene>
<feature type="transmembrane region" description="Helical" evidence="9">
    <location>
        <begin position="153"/>
        <end position="177"/>
    </location>
</feature>
<dbReference type="InterPro" id="IPR050297">
    <property type="entry name" value="LipidA_mod_glycosyltrf_83"/>
</dbReference>
<dbReference type="EMBL" id="JADKYB010000007">
    <property type="protein sequence ID" value="MBM9506005.1"/>
    <property type="molecule type" value="Genomic_DNA"/>
</dbReference>
<comment type="subcellular location">
    <subcellularLocation>
        <location evidence="1">Cell membrane</location>
        <topology evidence="1">Multi-pass membrane protein</topology>
    </subcellularLocation>
</comment>
<feature type="transmembrane region" description="Helical" evidence="9">
    <location>
        <begin position="293"/>
        <end position="316"/>
    </location>
</feature>